<feature type="compositionally biased region" description="Low complexity" evidence="2">
    <location>
        <begin position="551"/>
        <end position="565"/>
    </location>
</feature>
<dbReference type="Proteomes" id="UP000232323">
    <property type="component" value="Unassembled WGS sequence"/>
</dbReference>
<keyword evidence="1" id="KW-0067">ATP-binding</keyword>
<feature type="compositionally biased region" description="Polar residues" evidence="2">
    <location>
        <begin position="437"/>
        <end position="448"/>
    </location>
</feature>
<dbReference type="EMBL" id="BEGY01000038">
    <property type="protein sequence ID" value="GAX79002.1"/>
    <property type="molecule type" value="Genomic_DNA"/>
</dbReference>
<feature type="region of interest" description="Disordered" evidence="2">
    <location>
        <begin position="811"/>
        <end position="831"/>
    </location>
</feature>
<dbReference type="PROSITE" id="PS00107">
    <property type="entry name" value="PROTEIN_KINASE_ATP"/>
    <property type="match status" value="1"/>
</dbReference>
<dbReference type="InterPro" id="IPR011009">
    <property type="entry name" value="Kinase-like_dom_sf"/>
</dbReference>
<organism evidence="3 4">
    <name type="scientific">Chlamydomonas eustigma</name>
    <dbReference type="NCBI Taxonomy" id="1157962"/>
    <lineage>
        <taxon>Eukaryota</taxon>
        <taxon>Viridiplantae</taxon>
        <taxon>Chlorophyta</taxon>
        <taxon>core chlorophytes</taxon>
        <taxon>Chlorophyceae</taxon>
        <taxon>CS clade</taxon>
        <taxon>Chlamydomonadales</taxon>
        <taxon>Chlamydomonadaceae</taxon>
        <taxon>Chlamydomonas</taxon>
    </lineage>
</organism>
<feature type="binding site" evidence="1">
    <location>
        <position position="213"/>
    </location>
    <ligand>
        <name>ATP</name>
        <dbReference type="ChEBI" id="CHEBI:30616"/>
    </ligand>
</feature>
<reference evidence="3 4" key="1">
    <citation type="submission" date="2017-08" db="EMBL/GenBank/DDBJ databases">
        <title>Acidophilic green algal genome provides insights into adaptation to an acidic environment.</title>
        <authorList>
            <person name="Hirooka S."/>
            <person name="Hirose Y."/>
            <person name="Kanesaki Y."/>
            <person name="Higuchi S."/>
            <person name="Fujiwara T."/>
            <person name="Onuma R."/>
            <person name="Era A."/>
            <person name="Ohbayashi R."/>
            <person name="Uzuka A."/>
            <person name="Nozaki H."/>
            <person name="Yoshikawa H."/>
            <person name="Miyagishima S.Y."/>
        </authorList>
    </citation>
    <scope>NUCLEOTIDE SEQUENCE [LARGE SCALE GENOMIC DNA]</scope>
    <source>
        <strain evidence="3 4">NIES-2499</strain>
    </source>
</reference>
<dbReference type="AlphaFoldDB" id="A0A250X7Z4"/>
<feature type="region of interest" description="Disordered" evidence="2">
    <location>
        <begin position="551"/>
        <end position="602"/>
    </location>
</feature>
<dbReference type="Gene3D" id="3.30.200.20">
    <property type="entry name" value="Phosphorylase Kinase, domain 1"/>
    <property type="match status" value="1"/>
</dbReference>
<accession>A0A250X7Z4</accession>
<feature type="compositionally biased region" description="Polar residues" evidence="2">
    <location>
        <begin position="579"/>
        <end position="588"/>
    </location>
</feature>
<evidence type="ECO:0000313" key="4">
    <source>
        <dbReference type="Proteomes" id="UP000232323"/>
    </source>
</evidence>
<keyword evidence="4" id="KW-1185">Reference proteome</keyword>
<gene>
    <name evidence="3" type="ORF">CEUSTIGMA_g6442.t1</name>
</gene>
<evidence type="ECO:0000256" key="1">
    <source>
        <dbReference type="PROSITE-ProRule" id="PRU10141"/>
    </source>
</evidence>
<sequence length="1089" mass="115808">MGACASRPITLEEFPSTESIPSHAVQVLSDGHAASASLGSKDARHVTPSKPVFKRLSESITSAAYSINVEELNDRGEAGRRAKQVLDGKTGTDSATEKCAGASFSLVDSSKPTGSNMLRLGSILRQPSLNPSASRASIFTNSGNFTGEFESSLGGRMEMPADLVSKILCTDESPDRHVLEMLEHDLCNLSPIGKGGGGVVYRAEWRGAKVAVKLIVSDTPERLQDSVLEAITGRMLAHPHVVLTYATKVIPIESTWLQEHSKMELPRHLQQDKSEVDREVERLLSGLGSDGYASEGAMDALQESGFRNQSHSSASTVPEWLSSASTQSASNIIPTTAQDISSSYAGISASNLQLSHATAICSSVVSGHASTLSPLSPHINWPYVFDLPTPDLLPSNQSQSNNRQSSRHASFLHSPLGIRPLLANAASGSRMKKRPESSSYHGTRTDTPCTEHSDAAILSSPLISPARVFPLDHKPWSMIKPLNSSMSVRSLVLKRSTSLDLKEHDEQGSMISSIALRHDQGQNPEAMTPSLSMDSPTLKLHRLESSTSAASACAPAATSSPSNCAGDPERSVTDLQAEGETTSQLLNHSSERSVTDLQAEGETTSQLLNHPSENILHLDGCSMVDLTNFRPVSIVPEPSVHTPGVESKLVGGGGRGRQDPLISWQAKSIMTLDQGSFNATTDDSVHTLNISQLVQPTVQVQQVSSVSHEDPLIAWQARPALYYPSPQAGPPLHYPHPSIMAWQTSGLSPPSATDSLLGLAPVMMSSDQTSAGLSTEAVAAQLRAQSLSYLHHQVSDSSEVARMYCESSPHALTSPSYSHSFSRQQSSSPRLSGSATTIAVLPLTAATPQSTLSSADVVLPGHHVDAGLSPLSPHLAAQPLISKSVVTVAGSSTSSLSPSVVFSDQAAELNAWMKKSPSNTGWQLPQSADSLSGAAAAAALSVAGVQKLPATSQASVAEVSVCGRRDNKDTSTSRDEISKYLVRRDSEGSFDFSFGNSFSGQPSISFDAAMHRLDLKAGQYVTCIVMEYCDRGSLVGSVGQGIFVSSSRRWGKTTGMRALVRTCKEIAQVIRFLQQASLFKSCFLLGRVL</sequence>
<dbReference type="SUPFAM" id="SSF56112">
    <property type="entry name" value="Protein kinase-like (PK-like)"/>
    <property type="match status" value="1"/>
</dbReference>
<evidence type="ECO:0000256" key="2">
    <source>
        <dbReference type="SAM" id="MobiDB-lite"/>
    </source>
</evidence>
<comment type="caution">
    <text evidence="3">The sequence shown here is derived from an EMBL/GenBank/DDBJ whole genome shotgun (WGS) entry which is preliminary data.</text>
</comment>
<feature type="region of interest" description="Disordered" evidence="2">
    <location>
        <begin position="423"/>
        <end position="451"/>
    </location>
</feature>
<feature type="compositionally biased region" description="Low complexity" evidence="2">
    <location>
        <begin position="814"/>
        <end position="831"/>
    </location>
</feature>
<proteinExistence type="predicted"/>
<evidence type="ECO:0008006" key="5">
    <source>
        <dbReference type="Google" id="ProtNLM"/>
    </source>
</evidence>
<keyword evidence="1" id="KW-0547">Nucleotide-binding</keyword>
<protein>
    <recommendedName>
        <fullName evidence="5">Protein kinase domain-containing protein</fullName>
    </recommendedName>
</protein>
<name>A0A250X7Z4_9CHLO</name>
<dbReference type="GO" id="GO:0005524">
    <property type="term" value="F:ATP binding"/>
    <property type="evidence" value="ECO:0007669"/>
    <property type="project" value="UniProtKB-UniRule"/>
</dbReference>
<evidence type="ECO:0000313" key="3">
    <source>
        <dbReference type="EMBL" id="GAX79002.1"/>
    </source>
</evidence>
<dbReference type="InterPro" id="IPR017441">
    <property type="entry name" value="Protein_kinase_ATP_BS"/>
</dbReference>